<feature type="domain" description="SLH" evidence="2">
    <location>
        <begin position="543"/>
        <end position="602"/>
    </location>
</feature>
<evidence type="ECO:0000313" key="4">
    <source>
        <dbReference type="Proteomes" id="UP000619101"/>
    </source>
</evidence>
<dbReference type="Pfam" id="PF00395">
    <property type="entry name" value="SLH"/>
    <property type="match status" value="3"/>
</dbReference>
<feature type="chain" id="PRO_5045911703" evidence="1">
    <location>
        <begin position="29"/>
        <end position="602"/>
    </location>
</feature>
<dbReference type="RefSeq" id="WP_191698908.1">
    <property type="nucleotide sequence ID" value="NZ_JACSPZ010000002.1"/>
</dbReference>
<dbReference type="Proteomes" id="UP000619101">
    <property type="component" value="Unassembled WGS sequence"/>
</dbReference>
<feature type="signal peptide" evidence="1">
    <location>
        <begin position="1"/>
        <end position="28"/>
    </location>
</feature>
<evidence type="ECO:0000259" key="2">
    <source>
        <dbReference type="PROSITE" id="PS51272"/>
    </source>
</evidence>
<organism evidence="3 4">
    <name type="scientific">Solibacillus faecavium</name>
    <dbReference type="NCBI Taxonomy" id="2762221"/>
    <lineage>
        <taxon>Bacteria</taxon>
        <taxon>Bacillati</taxon>
        <taxon>Bacillota</taxon>
        <taxon>Bacilli</taxon>
        <taxon>Bacillales</taxon>
        <taxon>Caryophanaceae</taxon>
        <taxon>Solibacillus</taxon>
    </lineage>
</organism>
<dbReference type="InterPro" id="IPR001119">
    <property type="entry name" value="SLH_dom"/>
</dbReference>
<dbReference type="PROSITE" id="PS51272">
    <property type="entry name" value="SLH"/>
    <property type="match status" value="2"/>
</dbReference>
<feature type="domain" description="SLH" evidence="2">
    <location>
        <begin position="418"/>
        <end position="481"/>
    </location>
</feature>
<evidence type="ECO:0000256" key="1">
    <source>
        <dbReference type="SAM" id="SignalP"/>
    </source>
</evidence>
<reference evidence="3 4" key="1">
    <citation type="submission" date="2020-08" db="EMBL/GenBank/DDBJ databases">
        <title>A Genomic Blueprint of the Chicken Gut Microbiome.</title>
        <authorList>
            <person name="Gilroy R."/>
            <person name="Ravi A."/>
            <person name="Getino M."/>
            <person name="Pursley I."/>
            <person name="Horton D.L."/>
            <person name="Alikhan N.-F."/>
            <person name="Baker D."/>
            <person name="Gharbi K."/>
            <person name="Hall N."/>
            <person name="Watson M."/>
            <person name="Adriaenssens E.M."/>
            <person name="Foster-Nyarko E."/>
            <person name="Jarju S."/>
            <person name="Secka A."/>
            <person name="Antonio M."/>
            <person name="Oren A."/>
            <person name="Chaudhuri R."/>
            <person name="La Ragione R.M."/>
            <person name="Hildebrand F."/>
            <person name="Pallen M.J."/>
        </authorList>
    </citation>
    <scope>NUCLEOTIDE SEQUENCE [LARGE SCALE GENOMIC DNA]</scope>
    <source>
        <strain evidence="3 4">A46</strain>
    </source>
</reference>
<name>A0ABR8XVG7_9BACL</name>
<sequence length="602" mass="68533">MTIKKSAALFSILSIPAAIVITDAPAFANSSNSYDWQVYNVENLIDQINTSSSTYEYYIKEARNAYNALTYYQQTQVRNAATLFYYLDTYENHQEVLNTFAAKMNAISARKSTFIRDIEEANRYYNSLTYSQKNAIPSHSYIQLQNYMENLRKMEAVQLSFEQLNTKDWNYVSNYQSAMQAYNSLPYDFRTLLSTMANEKMREYELHQSPAYNRSIAQQVMTAISKLTTSSTQQQVEAVRKEYNALNALQQRLVTNLQDLLYIEEAQRNIPFGWDPYYYEELEEKENPTSIEVSKKGNSYSILIPVSDMNRHIPTKITVSDSISLSIPRSAIPASNNNAVIALTIDEVKGQSILLSASMHNENLQFSSYIDIEVKGFPASATILRLGNDGDYEATPYTRVLNKHVLKTKNSAEYIVSEHNPKFFDIQADGHRYQIEQLAKRKIVSGVENNYFKPSAHVTLAQYAAMISRSMGLTANEHSTYLDIQGKWYEASVQALLEAGILDDKKSNYFNAEQVVTRKEAALISIRMLQHAGVAMADPNLSKMPFTDIKQLSSSERYYIALAYEYGIFGGKENGHFDPNGKLTRSQMAKVLHRTLQIAKML</sequence>
<protein>
    <submittedName>
        <fullName evidence="3">S-layer homology domain-containing protein</fullName>
    </submittedName>
</protein>
<gene>
    <name evidence="3" type="ORF">H9635_04225</name>
</gene>
<proteinExistence type="predicted"/>
<comment type="caution">
    <text evidence="3">The sequence shown here is derived from an EMBL/GenBank/DDBJ whole genome shotgun (WGS) entry which is preliminary data.</text>
</comment>
<evidence type="ECO:0000313" key="3">
    <source>
        <dbReference type="EMBL" id="MBD8035936.1"/>
    </source>
</evidence>
<keyword evidence="4" id="KW-1185">Reference proteome</keyword>
<accession>A0ABR8XVG7</accession>
<dbReference type="EMBL" id="JACSPZ010000002">
    <property type="protein sequence ID" value="MBD8035936.1"/>
    <property type="molecule type" value="Genomic_DNA"/>
</dbReference>
<keyword evidence="1" id="KW-0732">Signal</keyword>